<dbReference type="SMART" id="SM00450">
    <property type="entry name" value="RHOD"/>
    <property type="match status" value="2"/>
</dbReference>
<evidence type="ECO:0000256" key="2">
    <source>
        <dbReference type="RuleBase" id="RU000507"/>
    </source>
</evidence>
<dbReference type="Proteomes" id="UP000738126">
    <property type="component" value="Unassembled WGS sequence"/>
</dbReference>
<dbReference type="RefSeq" id="WP_200256264.1">
    <property type="nucleotide sequence ID" value="NZ_NRSH01000009.1"/>
</dbReference>
<feature type="domain" description="Rhodanese" evidence="3">
    <location>
        <begin position="15"/>
        <end position="123"/>
    </location>
</feature>
<evidence type="ECO:0000256" key="1">
    <source>
        <dbReference type="ARBA" id="ARBA00022737"/>
    </source>
</evidence>
<dbReference type="CDD" id="cd01449">
    <property type="entry name" value="TST_Repeat_2"/>
    <property type="match status" value="1"/>
</dbReference>
<dbReference type="Pfam" id="PF00581">
    <property type="entry name" value="Rhodanese"/>
    <property type="match status" value="2"/>
</dbReference>
<dbReference type="InterPro" id="IPR001763">
    <property type="entry name" value="Rhodanese-like_dom"/>
</dbReference>
<dbReference type="EMBL" id="NRSH01000009">
    <property type="protein sequence ID" value="MBK1725781.1"/>
    <property type="molecule type" value="Genomic_DNA"/>
</dbReference>
<keyword evidence="1" id="KW-0677">Repeat</keyword>
<evidence type="ECO:0000259" key="3">
    <source>
        <dbReference type="PROSITE" id="PS50206"/>
    </source>
</evidence>
<organism evidence="4 5">
    <name type="scientific">Halorhodospira neutriphila</name>
    <dbReference type="NCBI Taxonomy" id="168379"/>
    <lineage>
        <taxon>Bacteria</taxon>
        <taxon>Pseudomonadati</taxon>
        <taxon>Pseudomonadota</taxon>
        <taxon>Gammaproteobacteria</taxon>
        <taxon>Chromatiales</taxon>
        <taxon>Ectothiorhodospiraceae</taxon>
        <taxon>Halorhodospira</taxon>
    </lineage>
</organism>
<dbReference type="PANTHER" id="PTHR43855">
    <property type="entry name" value="THIOSULFATE SULFURTRANSFERASE"/>
    <property type="match status" value="1"/>
</dbReference>
<dbReference type="PANTHER" id="PTHR43855:SF1">
    <property type="entry name" value="THIOSULFATE SULFURTRANSFERASE"/>
    <property type="match status" value="1"/>
</dbReference>
<evidence type="ECO:0000313" key="5">
    <source>
        <dbReference type="Proteomes" id="UP000738126"/>
    </source>
</evidence>
<comment type="caution">
    <text evidence="4">The sequence shown here is derived from an EMBL/GenBank/DDBJ whole genome shotgun (WGS) entry which is preliminary data.</text>
</comment>
<proteinExistence type="predicted"/>
<reference evidence="4 5" key="1">
    <citation type="journal article" date="2020" name="Microorganisms">
        <title>Osmotic Adaptation and Compatible Solute Biosynthesis of Phototrophic Bacteria as Revealed from Genome Analyses.</title>
        <authorList>
            <person name="Imhoff J.F."/>
            <person name="Rahn T."/>
            <person name="Kunzel S."/>
            <person name="Keller A."/>
            <person name="Neulinger S.C."/>
        </authorList>
    </citation>
    <scope>NUCLEOTIDE SEQUENCE [LARGE SCALE GENOMIC DNA]</scope>
    <source>
        <strain evidence="4 5">DSM 15116</strain>
    </source>
</reference>
<feature type="domain" description="Rhodanese" evidence="3">
    <location>
        <begin position="154"/>
        <end position="267"/>
    </location>
</feature>
<dbReference type="InterPro" id="IPR001307">
    <property type="entry name" value="Thiosulphate_STrfase_CS"/>
</dbReference>
<keyword evidence="2" id="KW-0808">Transferase</keyword>
<evidence type="ECO:0000313" key="4">
    <source>
        <dbReference type="EMBL" id="MBK1725781.1"/>
    </source>
</evidence>
<dbReference type="Gene3D" id="3.40.250.10">
    <property type="entry name" value="Rhodanese-like domain"/>
    <property type="match status" value="2"/>
</dbReference>
<dbReference type="SUPFAM" id="SSF52821">
    <property type="entry name" value="Rhodanese/Cell cycle control phosphatase"/>
    <property type="match status" value="2"/>
</dbReference>
<dbReference type="PROSITE" id="PS00683">
    <property type="entry name" value="RHODANESE_2"/>
    <property type="match status" value="1"/>
</dbReference>
<dbReference type="CDD" id="cd01448">
    <property type="entry name" value="TST_Repeat_1"/>
    <property type="match status" value="1"/>
</dbReference>
<dbReference type="InterPro" id="IPR051126">
    <property type="entry name" value="Thiosulfate_sulfurtransferase"/>
</dbReference>
<keyword evidence="5" id="KW-1185">Reference proteome</keyword>
<dbReference type="InterPro" id="IPR036873">
    <property type="entry name" value="Rhodanese-like_dom_sf"/>
</dbReference>
<name>A0ABS1E1W6_9GAMM</name>
<accession>A0ABS1E1W6</accession>
<gene>
    <name evidence="4" type="ORF">CKO13_01840</name>
</gene>
<sequence length="272" mass="29323">MPAIITPEELQRRSAAGGPLLVDLGDEARHRQAHLPGAVHLPFAALNRAEPPASGLVPDEAALAEALGGVGIDDGVEVVAYDSEGGGRASRLLWTLDLLGHPRHALLNGGLHAWLEAEGATESGAVAPQPRDYPARLRCPEYLAERQWLLERLDDPGVVLIDARSQAEYTGEDVRAQRGGHIPGAVHLDWRALMDADGAPALRPEAQLRELLEARGVTPEHEVVVHCQTHHRSSLTYVVLRHLGFPRVRGYAGSWSEWGNDPALPVRAGEAP</sequence>
<dbReference type="PROSITE" id="PS50206">
    <property type="entry name" value="RHODANESE_3"/>
    <property type="match status" value="2"/>
</dbReference>
<protein>
    <recommendedName>
        <fullName evidence="2">Sulfurtransferase</fullName>
    </recommendedName>
</protein>